<keyword evidence="6" id="KW-0443">Lipid metabolism</keyword>
<evidence type="ECO:0000256" key="10">
    <source>
        <dbReference type="RuleBase" id="RU003557"/>
    </source>
</evidence>
<evidence type="ECO:0000256" key="3">
    <source>
        <dbReference type="ARBA" id="ARBA00010982"/>
    </source>
</evidence>
<evidence type="ECO:0000256" key="5">
    <source>
        <dbReference type="ARBA" id="ARBA00022832"/>
    </source>
</evidence>
<dbReference type="InterPro" id="IPR020617">
    <property type="entry name" value="Thiolase_C"/>
</dbReference>
<evidence type="ECO:0000256" key="9">
    <source>
        <dbReference type="ARBA" id="ARBA00024073"/>
    </source>
</evidence>
<dbReference type="NCBIfam" id="TIGR01930">
    <property type="entry name" value="AcCoA-C-Actrans"/>
    <property type="match status" value="1"/>
</dbReference>
<dbReference type="InterPro" id="IPR020610">
    <property type="entry name" value="Thiolase_AS"/>
</dbReference>
<dbReference type="GO" id="GO:0006635">
    <property type="term" value="P:fatty acid beta-oxidation"/>
    <property type="evidence" value="ECO:0007669"/>
    <property type="project" value="TreeGrafter"/>
</dbReference>
<keyword evidence="8 10" id="KW-0012">Acyltransferase</keyword>
<evidence type="ECO:0000313" key="13">
    <source>
        <dbReference type="EMBL" id="CAD2122765.1"/>
    </source>
</evidence>
<dbReference type="EC" id="2.3.1.16" evidence="9"/>
<dbReference type="AlphaFoldDB" id="A0A6V7THU2"/>
<dbReference type="Pfam" id="PF02803">
    <property type="entry name" value="Thiolase_C"/>
    <property type="match status" value="1"/>
</dbReference>
<evidence type="ECO:0000259" key="11">
    <source>
        <dbReference type="Pfam" id="PF00108"/>
    </source>
</evidence>
<accession>A0A6V7THU2</accession>
<dbReference type="PROSITE" id="PS00737">
    <property type="entry name" value="THIOLASE_2"/>
    <property type="match status" value="1"/>
</dbReference>
<dbReference type="GO" id="GO:0005739">
    <property type="term" value="C:mitochondrion"/>
    <property type="evidence" value="ECO:0007669"/>
    <property type="project" value="UniProtKB-SubCell"/>
</dbReference>
<comment type="similarity">
    <text evidence="3 10">Belongs to the thiolase-like superfamily. Thiolase family.</text>
</comment>
<evidence type="ECO:0000256" key="2">
    <source>
        <dbReference type="ARBA" id="ARBA00005005"/>
    </source>
</evidence>
<dbReference type="InterPro" id="IPR020613">
    <property type="entry name" value="Thiolase_CS"/>
</dbReference>
<name>A0A6V7THU2_MELEN</name>
<dbReference type="Gene3D" id="3.40.47.10">
    <property type="match status" value="1"/>
</dbReference>
<evidence type="ECO:0000256" key="1">
    <source>
        <dbReference type="ARBA" id="ARBA00004173"/>
    </source>
</evidence>
<evidence type="ECO:0000256" key="8">
    <source>
        <dbReference type="ARBA" id="ARBA00023315"/>
    </source>
</evidence>
<keyword evidence="4 10" id="KW-0808">Transferase</keyword>
<dbReference type="InterPro" id="IPR002155">
    <property type="entry name" value="Thiolase"/>
</dbReference>
<dbReference type="EMBL" id="CAJEWN010000001">
    <property type="protein sequence ID" value="CAD2122765.1"/>
    <property type="molecule type" value="Genomic_DNA"/>
</dbReference>
<dbReference type="PANTHER" id="PTHR18919:SF153">
    <property type="entry name" value="TRIFUNCTIONAL ENZYME SUBUNIT BETA, MITOCHONDRIAL"/>
    <property type="match status" value="1"/>
</dbReference>
<dbReference type="PANTHER" id="PTHR18919">
    <property type="entry name" value="ACETYL-COA C-ACYLTRANSFERASE"/>
    <property type="match status" value="1"/>
</dbReference>
<keyword evidence="5" id="KW-0276">Fatty acid metabolism</keyword>
<dbReference type="SUPFAM" id="SSF53901">
    <property type="entry name" value="Thiolase-like"/>
    <property type="match status" value="2"/>
</dbReference>
<dbReference type="Proteomes" id="UP000580250">
    <property type="component" value="Unassembled WGS sequence"/>
</dbReference>
<gene>
    <name evidence="13" type="ORF">MENT_LOCUS306</name>
</gene>
<dbReference type="CDD" id="cd00751">
    <property type="entry name" value="thiolase"/>
    <property type="match status" value="1"/>
</dbReference>
<feature type="domain" description="Thiolase C-terminal" evidence="12">
    <location>
        <begin position="135"/>
        <end position="273"/>
    </location>
</feature>
<dbReference type="OrthoDB" id="5404651at2759"/>
<dbReference type="InterPro" id="IPR020616">
    <property type="entry name" value="Thiolase_N"/>
</dbReference>
<dbReference type="PROSITE" id="PS00099">
    <property type="entry name" value="THIOLASE_3"/>
    <property type="match status" value="1"/>
</dbReference>
<organism evidence="13 14">
    <name type="scientific">Meloidogyne enterolobii</name>
    <name type="common">Root-knot nematode worm</name>
    <name type="synonym">Meloidogyne mayaguensis</name>
    <dbReference type="NCBI Taxonomy" id="390850"/>
    <lineage>
        <taxon>Eukaryota</taxon>
        <taxon>Metazoa</taxon>
        <taxon>Ecdysozoa</taxon>
        <taxon>Nematoda</taxon>
        <taxon>Chromadorea</taxon>
        <taxon>Rhabditida</taxon>
        <taxon>Tylenchina</taxon>
        <taxon>Tylenchomorpha</taxon>
        <taxon>Tylenchoidea</taxon>
        <taxon>Meloidogynidae</taxon>
        <taxon>Meloidogyninae</taxon>
        <taxon>Meloidogyne</taxon>
    </lineage>
</organism>
<evidence type="ECO:0000256" key="7">
    <source>
        <dbReference type="ARBA" id="ARBA00023128"/>
    </source>
</evidence>
<evidence type="ECO:0000313" key="14">
    <source>
        <dbReference type="Proteomes" id="UP000580250"/>
    </source>
</evidence>
<evidence type="ECO:0000256" key="4">
    <source>
        <dbReference type="ARBA" id="ARBA00022679"/>
    </source>
</evidence>
<dbReference type="GO" id="GO:0003988">
    <property type="term" value="F:acetyl-CoA C-acyltransferase activity"/>
    <property type="evidence" value="ECO:0007669"/>
    <property type="project" value="UniProtKB-EC"/>
</dbReference>
<evidence type="ECO:0000256" key="6">
    <source>
        <dbReference type="ARBA" id="ARBA00023098"/>
    </source>
</evidence>
<proteinExistence type="inferred from homology"/>
<reference evidence="13 14" key="1">
    <citation type="submission" date="2020-08" db="EMBL/GenBank/DDBJ databases">
        <authorList>
            <person name="Koutsovoulos G."/>
            <person name="Danchin GJ E."/>
        </authorList>
    </citation>
    <scope>NUCLEOTIDE SEQUENCE [LARGE SCALE GENOMIC DNA]</scope>
</reference>
<evidence type="ECO:0000259" key="12">
    <source>
        <dbReference type="Pfam" id="PF02803"/>
    </source>
</evidence>
<comment type="caution">
    <text evidence="13">The sequence shown here is derived from an EMBL/GenBank/DDBJ whole genome shotgun (WGS) entry which is preliminary data.</text>
</comment>
<protein>
    <recommendedName>
        <fullName evidence="9">acetyl-CoA C-acyltransferase</fullName>
        <ecNumber evidence="9">2.3.1.16</ecNumber>
    </recommendedName>
</protein>
<comment type="pathway">
    <text evidence="2">Lipid metabolism; fatty acid beta-oxidation.</text>
</comment>
<dbReference type="InterPro" id="IPR016039">
    <property type="entry name" value="Thiolase-like"/>
</dbReference>
<sequence length="276" mass="29908">MLANWFTPELPAVSEFTTGEVMGNSGDRLAAAFCVSRKEQDDFAIRSHTFAEKATKENKLTDVVPMFVPYGPKKGQTVLTDNGIRVSTKEQMAKLKAAFIKPHGTVTAGNSSYLTDGASAALISSESYALQKGYKPKAFIRETMFVAQDPKDQLLLSPAYVIPKLLDKAGLKLQDVDVFEIHEAFAGQLLANLKALDSDWFCQNYMKRNAKFGTLPMEKLNLWGGSLSLGHPFGATGVRLLAHAANRLKDEGGRYAVIAACAAGGHGVGMLVEAYK</sequence>
<comment type="subcellular location">
    <subcellularLocation>
        <location evidence="1">Mitochondrion</location>
    </subcellularLocation>
</comment>
<keyword evidence="7" id="KW-0496">Mitochondrion</keyword>
<dbReference type="Pfam" id="PF00108">
    <property type="entry name" value="Thiolase_N"/>
    <property type="match status" value="1"/>
</dbReference>
<feature type="domain" description="Thiolase N-terminal" evidence="11">
    <location>
        <begin position="12"/>
        <end position="127"/>
    </location>
</feature>